<accession>A0A9X9Q8H0</accession>
<evidence type="ECO:0000313" key="2">
    <source>
        <dbReference type="EMBL" id="VCX39355.1"/>
    </source>
</evidence>
<dbReference type="Proteomes" id="UP000269945">
    <property type="component" value="Unassembled WGS sequence"/>
</dbReference>
<dbReference type="AlphaFoldDB" id="A0A9X9Q8H0"/>
<feature type="compositionally biased region" description="Polar residues" evidence="1">
    <location>
        <begin position="1"/>
        <end position="20"/>
    </location>
</feature>
<name>A0A9X9Q8H0_GULGU</name>
<reference evidence="2 3" key="1">
    <citation type="submission" date="2018-10" db="EMBL/GenBank/DDBJ databases">
        <authorList>
            <person name="Ekblom R."/>
            <person name="Jareborg N."/>
        </authorList>
    </citation>
    <scope>NUCLEOTIDE SEQUENCE [LARGE SCALE GENOMIC DNA]</scope>
    <source>
        <tissue evidence="2">Muscle</tissue>
    </source>
</reference>
<feature type="region of interest" description="Disordered" evidence="1">
    <location>
        <begin position="1"/>
        <end position="24"/>
    </location>
</feature>
<gene>
    <name evidence="2" type="ORF">BN2614_LOCUS1</name>
</gene>
<protein>
    <submittedName>
        <fullName evidence="2">Uncharacterized protein</fullName>
    </submittedName>
</protein>
<organism evidence="2 3">
    <name type="scientific">Gulo gulo</name>
    <name type="common">Wolverine</name>
    <name type="synonym">Gluton</name>
    <dbReference type="NCBI Taxonomy" id="48420"/>
    <lineage>
        <taxon>Eukaryota</taxon>
        <taxon>Metazoa</taxon>
        <taxon>Chordata</taxon>
        <taxon>Craniata</taxon>
        <taxon>Vertebrata</taxon>
        <taxon>Euteleostomi</taxon>
        <taxon>Mammalia</taxon>
        <taxon>Eutheria</taxon>
        <taxon>Laurasiatheria</taxon>
        <taxon>Carnivora</taxon>
        <taxon>Caniformia</taxon>
        <taxon>Musteloidea</taxon>
        <taxon>Mustelidae</taxon>
        <taxon>Guloninae</taxon>
        <taxon>Gulo</taxon>
    </lineage>
</organism>
<feature type="non-terminal residue" evidence="2">
    <location>
        <position position="1"/>
    </location>
</feature>
<proteinExistence type="predicted"/>
<evidence type="ECO:0000256" key="1">
    <source>
        <dbReference type="SAM" id="MobiDB-lite"/>
    </source>
</evidence>
<sequence>MHHMPSSQQVRPSPRLTSLPQKLGPQSCPCSLWSGPHLPPLRMSLLTGSWTHQRQAGST</sequence>
<evidence type="ECO:0000313" key="3">
    <source>
        <dbReference type="Proteomes" id="UP000269945"/>
    </source>
</evidence>
<comment type="caution">
    <text evidence="2">The sequence shown here is derived from an EMBL/GenBank/DDBJ whole genome shotgun (WGS) entry which is preliminary data.</text>
</comment>
<keyword evidence="3" id="KW-1185">Reference proteome</keyword>
<dbReference type="EMBL" id="CYRY02044418">
    <property type="protein sequence ID" value="VCX39355.1"/>
    <property type="molecule type" value="Genomic_DNA"/>
</dbReference>